<evidence type="ECO:0000313" key="3">
    <source>
        <dbReference type="Proteomes" id="UP000437131"/>
    </source>
</evidence>
<evidence type="ECO:0000313" key="2">
    <source>
        <dbReference type="EMBL" id="MTF40590.1"/>
    </source>
</evidence>
<dbReference type="InterPro" id="IPR032750">
    <property type="entry name" value="TnsD_C"/>
</dbReference>
<feature type="domain" description="Transposon Tn7 transposition protein TnsD C-terminal" evidence="1">
    <location>
        <begin position="6"/>
        <end position="101"/>
    </location>
</feature>
<organism evidence="2 3">
    <name type="scientific">Cyanobacterium aponinum 0216</name>
    <dbReference type="NCBI Taxonomy" id="2676140"/>
    <lineage>
        <taxon>Bacteria</taxon>
        <taxon>Bacillati</taxon>
        <taxon>Cyanobacteriota</taxon>
        <taxon>Cyanophyceae</taxon>
        <taxon>Oscillatoriophycideae</taxon>
        <taxon>Chroococcales</taxon>
        <taxon>Geminocystaceae</taxon>
        <taxon>Cyanobacterium</taxon>
    </lineage>
</organism>
<dbReference type="Pfam" id="PF15978">
    <property type="entry name" value="TnsD"/>
    <property type="match status" value="1"/>
</dbReference>
<dbReference type="Proteomes" id="UP000437131">
    <property type="component" value="Unassembled WGS sequence"/>
</dbReference>
<evidence type="ECO:0000259" key="1">
    <source>
        <dbReference type="Pfam" id="PF15978"/>
    </source>
</evidence>
<protein>
    <recommendedName>
        <fullName evidence="1">Transposon Tn7 transposition protein TnsD C-terminal domain-containing protein</fullName>
    </recommendedName>
</protein>
<reference evidence="2 3" key="1">
    <citation type="submission" date="2019-11" db="EMBL/GenBank/DDBJ databases">
        <title>Isolation of a new High Light Tolerant Cyanobacteria.</title>
        <authorList>
            <person name="Dobson Z."/>
            <person name="Vaughn N."/>
            <person name="Vaughn M."/>
            <person name="Fromme P."/>
            <person name="Mazor Y."/>
        </authorList>
    </citation>
    <scope>NUCLEOTIDE SEQUENCE [LARGE SCALE GENOMIC DNA]</scope>
    <source>
        <strain evidence="2 3">0216</strain>
    </source>
</reference>
<dbReference type="EMBL" id="WMIA01000035">
    <property type="protein sequence ID" value="MTF40590.1"/>
    <property type="molecule type" value="Genomic_DNA"/>
</dbReference>
<dbReference type="AlphaFoldDB" id="A0A844GWN1"/>
<sequence length="101" mass="11950">MQERLIARYVDKLGLDASWQSETTKFALVNDTKEVDNKAQNRQDWLNLQKQYPHATKTELRNLSPALYARLYRCDRIWLNNNSPSLQKPSVSVNKRVDWEK</sequence>
<gene>
    <name evidence="2" type="ORF">GGC33_16905</name>
</gene>
<name>A0A844GWN1_9CHRO</name>
<proteinExistence type="predicted"/>
<comment type="caution">
    <text evidence="2">The sequence shown here is derived from an EMBL/GenBank/DDBJ whole genome shotgun (WGS) entry which is preliminary data.</text>
</comment>
<accession>A0A844GWN1</accession>